<dbReference type="Proteomes" id="UP000015106">
    <property type="component" value="Chromosome 4"/>
</dbReference>
<reference evidence="2" key="3">
    <citation type="submission" date="2022-06" db="UniProtKB">
        <authorList>
            <consortium name="EnsemblPlants"/>
        </authorList>
    </citation>
    <scope>IDENTIFICATION</scope>
</reference>
<name>A0A8R7Q5L0_TRIUA</name>
<dbReference type="Gramene" id="TuG1812G0400001704.01.T01">
    <property type="protein sequence ID" value="TuG1812G0400001704.01.T01.cds337066"/>
    <property type="gene ID" value="TuG1812G0400001704.01"/>
</dbReference>
<reference evidence="3" key="1">
    <citation type="journal article" date="2013" name="Nature">
        <title>Draft genome of the wheat A-genome progenitor Triticum urartu.</title>
        <authorList>
            <person name="Ling H.Q."/>
            <person name="Zhao S."/>
            <person name="Liu D."/>
            <person name="Wang J."/>
            <person name="Sun H."/>
            <person name="Zhang C."/>
            <person name="Fan H."/>
            <person name="Li D."/>
            <person name="Dong L."/>
            <person name="Tao Y."/>
            <person name="Gao C."/>
            <person name="Wu H."/>
            <person name="Li Y."/>
            <person name="Cui Y."/>
            <person name="Guo X."/>
            <person name="Zheng S."/>
            <person name="Wang B."/>
            <person name="Yu K."/>
            <person name="Liang Q."/>
            <person name="Yang W."/>
            <person name="Lou X."/>
            <person name="Chen J."/>
            <person name="Feng M."/>
            <person name="Jian J."/>
            <person name="Zhang X."/>
            <person name="Luo G."/>
            <person name="Jiang Y."/>
            <person name="Liu J."/>
            <person name="Wang Z."/>
            <person name="Sha Y."/>
            <person name="Zhang B."/>
            <person name="Wu H."/>
            <person name="Tang D."/>
            <person name="Shen Q."/>
            <person name="Xue P."/>
            <person name="Zou S."/>
            <person name="Wang X."/>
            <person name="Liu X."/>
            <person name="Wang F."/>
            <person name="Yang Y."/>
            <person name="An X."/>
            <person name="Dong Z."/>
            <person name="Zhang K."/>
            <person name="Zhang X."/>
            <person name="Luo M.C."/>
            <person name="Dvorak J."/>
            <person name="Tong Y."/>
            <person name="Wang J."/>
            <person name="Yang H."/>
            <person name="Li Z."/>
            <person name="Wang D."/>
            <person name="Zhang A."/>
            <person name="Wang J."/>
        </authorList>
    </citation>
    <scope>NUCLEOTIDE SEQUENCE</scope>
    <source>
        <strain evidence="3">cv. G1812</strain>
    </source>
</reference>
<keyword evidence="3" id="KW-1185">Reference proteome</keyword>
<feature type="region of interest" description="Disordered" evidence="1">
    <location>
        <begin position="1"/>
        <end position="84"/>
    </location>
</feature>
<reference evidence="2" key="2">
    <citation type="submission" date="2018-03" db="EMBL/GenBank/DDBJ databases">
        <title>The Triticum urartu genome reveals the dynamic nature of wheat genome evolution.</title>
        <authorList>
            <person name="Ling H."/>
            <person name="Ma B."/>
            <person name="Shi X."/>
            <person name="Liu H."/>
            <person name="Dong L."/>
            <person name="Sun H."/>
            <person name="Cao Y."/>
            <person name="Gao Q."/>
            <person name="Zheng S."/>
            <person name="Li Y."/>
            <person name="Yu Y."/>
            <person name="Du H."/>
            <person name="Qi M."/>
            <person name="Li Y."/>
            <person name="Yu H."/>
            <person name="Cui Y."/>
            <person name="Wang N."/>
            <person name="Chen C."/>
            <person name="Wu H."/>
            <person name="Zhao Y."/>
            <person name="Zhang J."/>
            <person name="Li Y."/>
            <person name="Zhou W."/>
            <person name="Zhang B."/>
            <person name="Hu W."/>
            <person name="Eijk M."/>
            <person name="Tang J."/>
            <person name="Witsenboer H."/>
            <person name="Zhao S."/>
            <person name="Li Z."/>
            <person name="Zhang A."/>
            <person name="Wang D."/>
            <person name="Liang C."/>
        </authorList>
    </citation>
    <scope>NUCLEOTIDE SEQUENCE [LARGE SCALE GENOMIC DNA]</scope>
    <source>
        <strain evidence="2">cv. G1812</strain>
    </source>
</reference>
<organism evidence="2 3">
    <name type="scientific">Triticum urartu</name>
    <name type="common">Red wild einkorn</name>
    <name type="synonym">Crithodium urartu</name>
    <dbReference type="NCBI Taxonomy" id="4572"/>
    <lineage>
        <taxon>Eukaryota</taxon>
        <taxon>Viridiplantae</taxon>
        <taxon>Streptophyta</taxon>
        <taxon>Embryophyta</taxon>
        <taxon>Tracheophyta</taxon>
        <taxon>Spermatophyta</taxon>
        <taxon>Magnoliopsida</taxon>
        <taxon>Liliopsida</taxon>
        <taxon>Poales</taxon>
        <taxon>Poaceae</taxon>
        <taxon>BOP clade</taxon>
        <taxon>Pooideae</taxon>
        <taxon>Triticodae</taxon>
        <taxon>Triticeae</taxon>
        <taxon>Triticinae</taxon>
        <taxon>Triticum</taxon>
    </lineage>
</organism>
<dbReference type="EnsemblPlants" id="TuG1812G0400001704.01.T01">
    <property type="protein sequence ID" value="TuG1812G0400001704.01.T01.cds337066"/>
    <property type="gene ID" value="TuG1812G0400001704.01"/>
</dbReference>
<evidence type="ECO:0000313" key="3">
    <source>
        <dbReference type="Proteomes" id="UP000015106"/>
    </source>
</evidence>
<proteinExistence type="predicted"/>
<accession>A0A8R7Q5L0</accession>
<evidence type="ECO:0000313" key="2">
    <source>
        <dbReference type="EnsemblPlants" id="TuG1812G0400001704.01.T01.cds337066"/>
    </source>
</evidence>
<dbReference type="AlphaFoldDB" id="A0A8R7Q5L0"/>
<sequence length="161" mass="17165">ARLCPHPLTAPDTAGPRPLPGSWRRPSPSPPGSLRRPHPTFSSDPGDSSPPPPSLLPAPNLLGSRRRLAPTSFLAPGTARPPTSLDLASLHHHLLHPIAAVAPAACVRLRHPPGAGCAHRPTPPATRAPTPNRWLAGLPGNRWRVLPRPPLARRPFTFATY</sequence>
<protein>
    <submittedName>
        <fullName evidence="2">Uncharacterized protein</fullName>
    </submittedName>
</protein>
<evidence type="ECO:0000256" key="1">
    <source>
        <dbReference type="SAM" id="MobiDB-lite"/>
    </source>
</evidence>